<feature type="transmembrane region" description="Helical" evidence="1">
    <location>
        <begin position="31"/>
        <end position="54"/>
    </location>
</feature>
<dbReference type="RefSeq" id="WP_129128898.1">
    <property type="nucleotide sequence ID" value="NZ_SDHW01000001.1"/>
</dbReference>
<reference evidence="2 3" key="1">
    <citation type="submission" date="2019-01" db="EMBL/GenBank/DDBJ databases">
        <title>Lacibacter sp. strain TTM-7.</title>
        <authorList>
            <person name="Chen W.-M."/>
        </authorList>
    </citation>
    <scope>NUCLEOTIDE SEQUENCE [LARGE SCALE GENOMIC DNA]</scope>
    <source>
        <strain evidence="2 3">TTM-7</strain>
    </source>
</reference>
<keyword evidence="3" id="KW-1185">Reference proteome</keyword>
<protein>
    <submittedName>
        <fullName evidence="2">Uncharacterized protein</fullName>
    </submittedName>
</protein>
<sequence length="60" mass="6706">MDKKIYTLLTIYIVYLVIALSMVLSTGAQKVLTALIFGGVGIGIFLIAFFIWMLNRKHEG</sequence>
<organism evidence="2 3">
    <name type="scientific">Lacibacter luteus</name>
    <dbReference type="NCBI Taxonomy" id="2508719"/>
    <lineage>
        <taxon>Bacteria</taxon>
        <taxon>Pseudomonadati</taxon>
        <taxon>Bacteroidota</taxon>
        <taxon>Chitinophagia</taxon>
        <taxon>Chitinophagales</taxon>
        <taxon>Chitinophagaceae</taxon>
        <taxon>Lacibacter</taxon>
    </lineage>
</organism>
<comment type="caution">
    <text evidence="2">The sequence shown here is derived from an EMBL/GenBank/DDBJ whole genome shotgun (WGS) entry which is preliminary data.</text>
</comment>
<dbReference type="Proteomes" id="UP000290204">
    <property type="component" value="Unassembled WGS sequence"/>
</dbReference>
<name>A0A4Q1CLF8_9BACT</name>
<evidence type="ECO:0000313" key="3">
    <source>
        <dbReference type="Proteomes" id="UP000290204"/>
    </source>
</evidence>
<proteinExistence type="predicted"/>
<dbReference type="EMBL" id="SDHW01000001">
    <property type="protein sequence ID" value="RXK61525.1"/>
    <property type="molecule type" value="Genomic_DNA"/>
</dbReference>
<feature type="transmembrane region" description="Helical" evidence="1">
    <location>
        <begin position="5"/>
        <end position="25"/>
    </location>
</feature>
<evidence type="ECO:0000313" key="2">
    <source>
        <dbReference type="EMBL" id="RXK61525.1"/>
    </source>
</evidence>
<gene>
    <name evidence="2" type="ORF">ESA94_00450</name>
</gene>
<evidence type="ECO:0000256" key="1">
    <source>
        <dbReference type="SAM" id="Phobius"/>
    </source>
</evidence>
<keyword evidence="1" id="KW-0472">Membrane</keyword>
<dbReference type="AlphaFoldDB" id="A0A4Q1CLF8"/>
<keyword evidence="1" id="KW-0812">Transmembrane</keyword>
<accession>A0A4Q1CLF8</accession>
<keyword evidence="1" id="KW-1133">Transmembrane helix</keyword>
<dbReference type="OrthoDB" id="9963716at2"/>